<evidence type="ECO:0000313" key="1">
    <source>
        <dbReference type="EMBL" id="EAT81235.1"/>
    </source>
</evidence>
<evidence type="ECO:0000313" key="2">
    <source>
        <dbReference type="Proteomes" id="UP000001055"/>
    </source>
</evidence>
<name>Q0U9N7_PHANO</name>
<accession>Q0U9N7</accession>
<proteinExistence type="predicted"/>
<dbReference type="InParanoid" id="Q0U9N7"/>
<dbReference type="Proteomes" id="UP000001055">
    <property type="component" value="Unassembled WGS sequence"/>
</dbReference>
<dbReference type="AlphaFoldDB" id="Q0U9N7"/>
<reference evidence="2" key="1">
    <citation type="journal article" date="2007" name="Plant Cell">
        <title>Dothideomycete-plant interactions illuminated by genome sequencing and EST analysis of the wheat pathogen Stagonospora nodorum.</title>
        <authorList>
            <person name="Hane J.K."/>
            <person name="Lowe R.G."/>
            <person name="Solomon P.S."/>
            <person name="Tan K.C."/>
            <person name="Schoch C.L."/>
            <person name="Spatafora J.W."/>
            <person name="Crous P.W."/>
            <person name="Kodira C."/>
            <person name="Birren B.W."/>
            <person name="Galagan J.E."/>
            <person name="Torriani S.F."/>
            <person name="McDonald B.A."/>
            <person name="Oliver R.P."/>
        </authorList>
    </citation>
    <scope>NUCLEOTIDE SEQUENCE [LARGE SCALE GENOMIC DNA]</scope>
    <source>
        <strain evidence="2">SN15 / ATCC MYA-4574 / FGSC 10173</strain>
    </source>
</reference>
<dbReference type="VEuPathDB" id="FungiDB:JI435_115270"/>
<sequence length="100" mass="11459">MPHKEVRDQFLLSIASLPSYKKPTKKAFGTAIAIEHPIGEIEANKGTDIITKHDWRRKSRSITTKLPFSMSSQKARRLHMTAFTWAPFIKNFQSLLSPCF</sequence>
<dbReference type="HOGENOM" id="CLU_2307057_0_0_1"/>
<dbReference type="KEGG" id="pno:SNOG_11527"/>
<organism evidence="1 2">
    <name type="scientific">Phaeosphaeria nodorum (strain SN15 / ATCC MYA-4574 / FGSC 10173)</name>
    <name type="common">Glume blotch fungus</name>
    <name type="synonym">Parastagonospora nodorum</name>
    <dbReference type="NCBI Taxonomy" id="321614"/>
    <lineage>
        <taxon>Eukaryota</taxon>
        <taxon>Fungi</taxon>
        <taxon>Dikarya</taxon>
        <taxon>Ascomycota</taxon>
        <taxon>Pezizomycotina</taxon>
        <taxon>Dothideomycetes</taxon>
        <taxon>Pleosporomycetidae</taxon>
        <taxon>Pleosporales</taxon>
        <taxon>Pleosporineae</taxon>
        <taxon>Phaeosphaeriaceae</taxon>
        <taxon>Parastagonospora</taxon>
    </lineage>
</organism>
<protein>
    <submittedName>
        <fullName evidence="1">Uncharacterized protein</fullName>
    </submittedName>
</protein>
<dbReference type="EMBL" id="CH445343">
    <property type="protein sequence ID" value="EAT81235.1"/>
    <property type="molecule type" value="Genomic_DNA"/>
</dbReference>
<gene>
    <name evidence="1" type="ORF">SNOG_11527</name>
</gene>
<dbReference type="RefSeq" id="XP_001801767.1">
    <property type="nucleotide sequence ID" value="XM_001801715.1"/>
</dbReference>
<dbReference type="GeneID" id="5978675"/>